<dbReference type="EMBL" id="AAMBER010000031">
    <property type="protein sequence ID" value="EDF5515924.1"/>
    <property type="molecule type" value="Genomic_DNA"/>
</dbReference>
<name>A0A628V9I0_SALER</name>
<gene>
    <name evidence="2" type="ORF">GB848_23725</name>
</gene>
<sequence length="167" mass="17819">MNKKMVRYIQTFAVMVGMTGLPVCASPVTAQTEMTVRPAVQVSHEIQVSEITSGNGFDTGTTLAIGMVSSSVPFSSLNLKWDRSINPKNSGSPREAYAVNPVSGRKIPVGFAMSDRMDEDTGNDSVTLIFDGAKSLSDYTYAVILTHAETLYAGSYPIGVMADVVIA</sequence>
<keyword evidence="1" id="KW-0732">Signal</keyword>
<accession>A0A628V9I0</accession>
<proteinExistence type="predicted"/>
<evidence type="ECO:0000313" key="2">
    <source>
        <dbReference type="EMBL" id="EDF5515924.1"/>
    </source>
</evidence>
<comment type="caution">
    <text evidence="2">The sequence shown here is derived from an EMBL/GenBank/DDBJ whole genome shotgun (WGS) entry which is preliminary data.</text>
</comment>
<feature type="signal peptide" evidence="1">
    <location>
        <begin position="1"/>
        <end position="25"/>
    </location>
</feature>
<reference evidence="2" key="1">
    <citation type="submission" date="2019-10" db="EMBL/GenBank/DDBJ databases">
        <authorList>
            <consortium name="PulseNet: The National Subtyping Network for Foodborne Disease Surveillance"/>
            <person name="Tarr C.L."/>
            <person name="Trees E."/>
            <person name="Katz L.S."/>
            <person name="Carleton-Romer H.A."/>
            <person name="Stroika S."/>
            <person name="Kucerova Z."/>
            <person name="Roache K.F."/>
            <person name="Sabol A.L."/>
            <person name="Besser J."/>
            <person name="Gerner-Smidt P."/>
        </authorList>
    </citation>
    <scope>NUCLEOTIDE SEQUENCE</scope>
    <source>
        <strain evidence="2">PNUSAS102632</strain>
    </source>
</reference>
<dbReference type="AlphaFoldDB" id="A0A628V9I0"/>
<evidence type="ECO:0008006" key="3">
    <source>
        <dbReference type="Google" id="ProtNLM"/>
    </source>
</evidence>
<organism evidence="2">
    <name type="scientific">Salmonella enterica</name>
    <name type="common">Salmonella choleraesuis</name>
    <dbReference type="NCBI Taxonomy" id="28901"/>
    <lineage>
        <taxon>Bacteria</taxon>
        <taxon>Pseudomonadati</taxon>
        <taxon>Pseudomonadota</taxon>
        <taxon>Gammaproteobacteria</taxon>
        <taxon>Enterobacterales</taxon>
        <taxon>Enterobacteriaceae</taxon>
        <taxon>Salmonella</taxon>
    </lineage>
</organism>
<protein>
    <recommendedName>
        <fullName evidence="3">Fimbrial protein</fullName>
    </recommendedName>
</protein>
<feature type="chain" id="PRO_5026312619" description="Fimbrial protein" evidence="1">
    <location>
        <begin position="26"/>
        <end position="167"/>
    </location>
</feature>
<evidence type="ECO:0000256" key="1">
    <source>
        <dbReference type="SAM" id="SignalP"/>
    </source>
</evidence>